<gene>
    <name evidence="7" type="ORF">PCAR9_A30094</name>
    <name evidence="6" type="ORF">PCARR_a1585</name>
</gene>
<keyword evidence="1 3" id="KW-0597">Phosphoprotein</keyword>
<dbReference type="CDD" id="cd17546">
    <property type="entry name" value="REC_hyHK_CKI1_RcsC-like"/>
    <property type="match status" value="1"/>
</dbReference>
<keyword evidence="7" id="KW-0418">Kinase</keyword>
<evidence type="ECO:0000313" key="8">
    <source>
        <dbReference type="Proteomes" id="UP000238288"/>
    </source>
</evidence>
<dbReference type="Proteomes" id="UP000238288">
    <property type="component" value="Chromosome PCAR9a"/>
</dbReference>
<dbReference type="InterPro" id="IPR011006">
    <property type="entry name" value="CheY-like_superfamily"/>
</dbReference>
<dbReference type="SUPFAM" id="SSF52172">
    <property type="entry name" value="CheY-like"/>
    <property type="match status" value="1"/>
</dbReference>
<dbReference type="Gene3D" id="3.40.50.2300">
    <property type="match status" value="1"/>
</dbReference>
<feature type="domain" description="Response regulatory" evidence="5">
    <location>
        <begin position="831"/>
        <end position="947"/>
    </location>
</feature>
<keyword evidence="4" id="KW-0812">Transmembrane</keyword>
<evidence type="ECO:0000313" key="7">
    <source>
        <dbReference type="EMBL" id="SOU40930.1"/>
    </source>
</evidence>
<evidence type="ECO:0000256" key="4">
    <source>
        <dbReference type="SAM" id="Phobius"/>
    </source>
</evidence>
<dbReference type="EMBL" id="LT965928">
    <property type="protein sequence ID" value="SOU40930.1"/>
    <property type="molecule type" value="Genomic_DNA"/>
</dbReference>
<evidence type="ECO:0000256" key="3">
    <source>
        <dbReference type="PROSITE-ProRule" id="PRU00169"/>
    </source>
</evidence>
<keyword evidence="4" id="KW-0472">Membrane</keyword>
<name>A0A2K4X9D5_PSEVC</name>
<organism evidence="7 8">
    <name type="scientific">Pseudoalteromonas carrageenovora IAM 12662</name>
    <dbReference type="NCBI Taxonomy" id="1314868"/>
    <lineage>
        <taxon>Bacteria</taxon>
        <taxon>Pseudomonadati</taxon>
        <taxon>Pseudomonadota</taxon>
        <taxon>Gammaproteobacteria</taxon>
        <taxon>Alteromonadales</taxon>
        <taxon>Pseudoalteromonadaceae</taxon>
        <taxon>Pseudoalteromonas</taxon>
    </lineage>
</organism>
<keyword evidence="4" id="KW-1133">Transmembrane helix</keyword>
<feature type="modified residue" description="4-aspartylphosphate" evidence="3">
    <location>
        <position position="880"/>
    </location>
</feature>
<dbReference type="InterPro" id="IPR036097">
    <property type="entry name" value="HisK_dim/P_sf"/>
</dbReference>
<dbReference type="SUPFAM" id="SSF47384">
    <property type="entry name" value="Homodimeric domain of signal transducing histidine kinase"/>
    <property type="match status" value="1"/>
</dbReference>
<dbReference type="Pfam" id="PF00072">
    <property type="entry name" value="Response_reg"/>
    <property type="match status" value="1"/>
</dbReference>
<dbReference type="GO" id="GO:0000155">
    <property type="term" value="F:phosphorelay sensor kinase activity"/>
    <property type="evidence" value="ECO:0007669"/>
    <property type="project" value="InterPro"/>
</dbReference>
<evidence type="ECO:0000313" key="9">
    <source>
        <dbReference type="Proteomes" id="UP000615003"/>
    </source>
</evidence>
<dbReference type="PROSITE" id="PS50110">
    <property type="entry name" value="RESPONSE_REGULATORY"/>
    <property type="match status" value="1"/>
</dbReference>
<dbReference type="PANTHER" id="PTHR45339:SF1">
    <property type="entry name" value="HYBRID SIGNAL TRANSDUCTION HISTIDINE KINASE J"/>
    <property type="match status" value="1"/>
</dbReference>
<dbReference type="Gene3D" id="1.10.287.130">
    <property type="match status" value="1"/>
</dbReference>
<dbReference type="Proteomes" id="UP000615003">
    <property type="component" value="Unassembled WGS sequence"/>
</dbReference>
<protein>
    <submittedName>
        <fullName evidence="7">Histidine kinase</fullName>
    </submittedName>
</protein>
<keyword evidence="9" id="KW-1185">Reference proteome</keyword>
<dbReference type="PANTHER" id="PTHR45339">
    <property type="entry name" value="HYBRID SIGNAL TRANSDUCTION HISTIDINE KINASE J"/>
    <property type="match status" value="1"/>
</dbReference>
<dbReference type="EMBL" id="AQGW01000020">
    <property type="protein sequence ID" value="MBE0383271.1"/>
    <property type="molecule type" value="Genomic_DNA"/>
</dbReference>
<dbReference type="RefSeq" id="WP_165491316.1">
    <property type="nucleotide sequence ID" value="NZ_AQGW01000020.1"/>
</dbReference>
<keyword evidence="7" id="KW-0808">Transferase</keyword>
<dbReference type="SMART" id="SM00448">
    <property type="entry name" value="REC"/>
    <property type="match status" value="1"/>
</dbReference>
<dbReference type="InterPro" id="IPR001789">
    <property type="entry name" value="Sig_transdc_resp-reg_receiver"/>
</dbReference>
<sequence length="951" mass="108537">MNASNIFTLPNEICSGRKEISHDVKETLSLLKQFYDVPIVKYIDFREVYSEHIITNDDANIREELLKYQQRCKEEKLYIFEDTFFESVSSNTEHRIRFYAQYPIYSNNNTVIGLLVMADLAPKTLIGSQKDQFISFAQLLQTQLNRDNDPANSINKKSSEKSNKETKYIHVFSLAPVAFLIALVLCAFTALLLYTIEKKELKSNYNLKTQELRKTLFNALERFDNQGLYISQKDLVVAGFIQSQKEYTKEQLNNLVQNQASENLNYKGYVVFDYQYNQLALWSKNNFDLAAYGFKGWLTKFDLRANKKSVEVFTVADTAFLISEIKLKNNSIYTLTAFDLSKFLKAIIGKLNTQNYNIFIVTPQFTLSKQGEVNSRVITNSISAVSSRFPPTWRLHVQPINKILTPTITKYSLFRLGLIALAVFAFVYYFLRLPRRLHNEIKDKNQLILNREKLFSSSLDALPHGFAIFNSHEFPVITNDVFNKLFSQVNKQNNQLSYSQLISIAQQHNIINHYKEHNKLENDHNQLIDIGFTDGRWITVVQRHTDFGGFVCYFRDETSAHQKELLLADVLEKSKQSNQLKEKFVTRLSQQLKAPLSSLKSIIEIAQKPMSASDFKGHIGNINTASEQLECVIQQLVNVNKSKTGKLKLKANKINLNKMLSNSASILNKDSNIKNVIANSSEKAVAVISDEKLISQLVIQLSTELLESSYKSQLTIDSDIVKEDQRSYLNLNFSISNLTTSNNFLAQLKLISQQSAINFNDDIDATLDIKFFISIFKMLGGKAISFNERGKTTSICLSLLVNVTSINEVSDITPIKNNVEPIMSNKFKSKSLLLVDDEPLVEMVIRAMLKNENLNVDYASSAIEAMLMVSQNDYDIILMDIVMPELSGTDAMLKIKKHSNDKHTKIIAHTSDEQSNSSAKYVELGFDDMLEKPVKQDILINKIRKIIQTQD</sequence>
<evidence type="ECO:0000313" key="6">
    <source>
        <dbReference type="EMBL" id="MBE0383271.1"/>
    </source>
</evidence>
<reference evidence="6 9" key="1">
    <citation type="submission" date="2015-06" db="EMBL/GenBank/DDBJ databases">
        <title>Genome sequence of Pseudoalteromonas carrageenovora.</title>
        <authorList>
            <person name="Xie B.-B."/>
            <person name="Rong J.-C."/>
            <person name="Qin Q.-L."/>
            <person name="Zhang Y.-Z."/>
        </authorList>
    </citation>
    <scope>NUCLEOTIDE SEQUENCE [LARGE SCALE GENOMIC DNA]</scope>
    <source>
        <strain evidence="6 9">IAM 12662</strain>
    </source>
</reference>
<evidence type="ECO:0000256" key="2">
    <source>
        <dbReference type="ARBA" id="ARBA00023012"/>
    </source>
</evidence>
<proteinExistence type="predicted"/>
<evidence type="ECO:0000256" key="1">
    <source>
        <dbReference type="ARBA" id="ARBA00022553"/>
    </source>
</evidence>
<dbReference type="AlphaFoldDB" id="A0A2K4X9D5"/>
<accession>A0A2K4X9D5</accession>
<reference evidence="7 8" key="2">
    <citation type="submission" date="2017-11" db="EMBL/GenBank/DDBJ databases">
        <authorList>
            <person name="Han C.G."/>
        </authorList>
    </citation>
    <scope>NUCLEOTIDE SEQUENCE [LARGE SCALE GENOMIC DNA]</scope>
    <source>
        <strain evidence="8">ATCC 43555</strain>
        <strain evidence="7">ATCC43555</strain>
    </source>
</reference>
<feature type="transmembrane region" description="Helical" evidence="4">
    <location>
        <begin position="412"/>
        <end position="431"/>
    </location>
</feature>
<dbReference type="GeneID" id="93663586"/>
<feature type="transmembrane region" description="Helical" evidence="4">
    <location>
        <begin position="168"/>
        <end position="194"/>
    </location>
</feature>
<keyword evidence="2" id="KW-0902">Two-component regulatory system</keyword>
<evidence type="ECO:0000259" key="5">
    <source>
        <dbReference type="PROSITE" id="PS50110"/>
    </source>
</evidence>